<dbReference type="EMBL" id="QJNU01000376">
    <property type="protein sequence ID" value="RYP00868.1"/>
    <property type="molecule type" value="Genomic_DNA"/>
</dbReference>
<dbReference type="InterPro" id="IPR036188">
    <property type="entry name" value="FAD/NAD-bd_sf"/>
</dbReference>
<dbReference type="PANTHER" id="PTHR13789:SF309">
    <property type="entry name" value="PUTATIVE (AFU_ORTHOLOGUE AFUA_6G14510)-RELATED"/>
    <property type="match status" value="1"/>
</dbReference>
<evidence type="ECO:0000313" key="9">
    <source>
        <dbReference type="Proteomes" id="UP000293360"/>
    </source>
</evidence>
<dbReference type="GO" id="GO:0004497">
    <property type="term" value="F:monooxygenase activity"/>
    <property type="evidence" value="ECO:0007669"/>
    <property type="project" value="UniProtKB-KW"/>
</dbReference>
<feature type="domain" description="FAD-binding" evidence="7">
    <location>
        <begin position="12"/>
        <end position="75"/>
    </location>
</feature>
<protein>
    <recommendedName>
        <fullName evidence="7">FAD-binding domain-containing protein</fullName>
    </recommendedName>
</protein>
<organism evidence="8 9">
    <name type="scientific">Monosporascus ibericus</name>
    <dbReference type="NCBI Taxonomy" id="155417"/>
    <lineage>
        <taxon>Eukaryota</taxon>
        <taxon>Fungi</taxon>
        <taxon>Dikarya</taxon>
        <taxon>Ascomycota</taxon>
        <taxon>Pezizomycotina</taxon>
        <taxon>Sordariomycetes</taxon>
        <taxon>Xylariomycetidae</taxon>
        <taxon>Xylariales</taxon>
        <taxon>Xylariales incertae sedis</taxon>
        <taxon>Monosporascus</taxon>
    </lineage>
</organism>
<gene>
    <name evidence="8" type="ORF">DL764_006391</name>
</gene>
<sequence length="132" mass="14527">MSPDSTLRSNFHICIIGRGVVGLVGGILFRSQGFRVTILERDATLHTLNPNAVRVLQDIGVYDKVRSRSIVPLSIILKAYKTGEVLQVQDLLESADRYDAPLLTLHRAHLRQLLYDEAIAQASRSGTVSAST</sequence>
<accession>A0A4Q4T6W7</accession>
<reference evidence="8 9" key="1">
    <citation type="submission" date="2018-06" db="EMBL/GenBank/DDBJ databases">
        <title>Complete Genomes of Monosporascus.</title>
        <authorList>
            <person name="Robinson A.J."/>
            <person name="Natvig D.O."/>
        </authorList>
    </citation>
    <scope>NUCLEOTIDE SEQUENCE [LARGE SCALE GENOMIC DNA]</scope>
    <source>
        <strain evidence="8 9">CBS 110550</strain>
    </source>
</reference>
<dbReference type="OrthoDB" id="420606at2759"/>
<evidence type="ECO:0000256" key="2">
    <source>
        <dbReference type="ARBA" id="ARBA00007992"/>
    </source>
</evidence>
<dbReference type="STRING" id="155417.A0A4Q4T6W7"/>
<evidence type="ECO:0000256" key="1">
    <source>
        <dbReference type="ARBA" id="ARBA00005179"/>
    </source>
</evidence>
<dbReference type="Gene3D" id="3.50.50.60">
    <property type="entry name" value="FAD/NAD(P)-binding domain"/>
    <property type="match status" value="1"/>
</dbReference>
<dbReference type="Pfam" id="PF01494">
    <property type="entry name" value="FAD_binding_3"/>
    <property type="match status" value="1"/>
</dbReference>
<evidence type="ECO:0000259" key="7">
    <source>
        <dbReference type="Pfam" id="PF01494"/>
    </source>
</evidence>
<comment type="caution">
    <text evidence="8">The sequence shown here is derived from an EMBL/GenBank/DDBJ whole genome shotgun (WGS) entry which is preliminary data.</text>
</comment>
<dbReference type="AlphaFoldDB" id="A0A4Q4T6W7"/>
<keyword evidence="4" id="KW-0274">FAD</keyword>
<evidence type="ECO:0000256" key="4">
    <source>
        <dbReference type="ARBA" id="ARBA00022827"/>
    </source>
</evidence>
<proteinExistence type="inferred from homology"/>
<comment type="pathway">
    <text evidence="1">Secondary metabolite biosynthesis.</text>
</comment>
<dbReference type="Proteomes" id="UP000293360">
    <property type="component" value="Unassembled WGS sequence"/>
</dbReference>
<evidence type="ECO:0000256" key="6">
    <source>
        <dbReference type="ARBA" id="ARBA00023033"/>
    </source>
</evidence>
<dbReference type="InterPro" id="IPR002938">
    <property type="entry name" value="FAD-bd"/>
</dbReference>
<dbReference type="GO" id="GO:0071949">
    <property type="term" value="F:FAD binding"/>
    <property type="evidence" value="ECO:0007669"/>
    <property type="project" value="InterPro"/>
</dbReference>
<keyword evidence="9" id="KW-1185">Reference proteome</keyword>
<evidence type="ECO:0000256" key="3">
    <source>
        <dbReference type="ARBA" id="ARBA00022630"/>
    </source>
</evidence>
<keyword evidence="6" id="KW-0503">Monooxygenase</keyword>
<dbReference type="PANTHER" id="PTHR13789">
    <property type="entry name" value="MONOOXYGENASE"/>
    <property type="match status" value="1"/>
</dbReference>
<evidence type="ECO:0000313" key="8">
    <source>
        <dbReference type="EMBL" id="RYP00868.1"/>
    </source>
</evidence>
<evidence type="ECO:0000256" key="5">
    <source>
        <dbReference type="ARBA" id="ARBA00023002"/>
    </source>
</evidence>
<dbReference type="InterPro" id="IPR050493">
    <property type="entry name" value="FAD-dep_Monooxygenase_BioMet"/>
</dbReference>
<keyword evidence="5" id="KW-0560">Oxidoreductase</keyword>
<keyword evidence="3" id="KW-0285">Flavoprotein</keyword>
<dbReference type="SUPFAM" id="SSF51905">
    <property type="entry name" value="FAD/NAD(P)-binding domain"/>
    <property type="match status" value="1"/>
</dbReference>
<name>A0A4Q4T6W7_9PEZI</name>
<comment type="similarity">
    <text evidence="2">Belongs to the paxM FAD-dependent monooxygenase family.</text>
</comment>